<feature type="non-terminal residue" evidence="2">
    <location>
        <position position="1"/>
    </location>
</feature>
<protein>
    <submittedName>
        <fullName evidence="2">Uncharacterized protein</fullName>
    </submittedName>
</protein>
<dbReference type="EMBL" id="JACVVK020000020">
    <property type="protein sequence ID" value="KAK7503384.1"/>
    <property type="molecule type" value="Genomic_DNA"/>
</dbReference>
<feature type="non-terminal residue" evidence="2">
    <location>
        <position position="57"/>
    </location>
</feature>
<sequence length="57" mass="6461">ESEAWIDPPIRFRWRRVAGKRYARAICTLPSIATLIDFFPLVLLGGRFGDPEESVGL</sequence>
<feature type="transmembrane region" description="Helical" evidence="1">
    <location>
        <begin position="22"/>
        <end position="44"/>
    </location>
</feature>
<gene>
    <name evidence="2" type="ORF">BaRGS_00005305</name>
</gene>
<dbReference type="AlphaFoldDB" id="A0ABD0LUX2"/>
<name>A0ABD0LUX2_9CAEN</name>
<keyword evidence="1" id="KW-1133">Transmembrane helix</keyword>
<accession>A0ABD0LUX2</accession>
<reference evidence="2 3" key="1">
    <citation type="journal article" date="2023" name="Sci. Data">
        <title>Genome assembly of the Korean intertidal mud-creeper Batillaria attramentaria.</title>
        <authorList>
            <person name="Patra A.K."/>
            <person name="Ho P.T."/>
            <person name="Jun S."/>
            <person name="Lee S.J."/>
            <person name="Kim Y."/>
            <person name="Won Y.J."/>
        </authorList>
    </citation>
    <scope>NUCLEOTIDE SEQUENCE [LARGE SCALE GENOMIC DNA]</scope>
    <source>
        <strain evidence="2">Wonlab-2016</strain>
    </source>
</reference>
<keyword evidence="3" id="KW-1185">Reference proteome</keyword>
<evidence type="ECO:0000256" key="1">
    <source>
        <dbReference type="SAM" id="Phobius"/>
    </source>
</evidence>
<keyword evidence="1" id="KW-0472">Membrane</keyword>
<proteinExistence type="predicted"/>
<dbReference type="Proteomes" id="UP001519460">
    <property type="component" value="Unassembled WGS sequence"/>
</dbReference>
<evidence type="ECO:0000313" key="2">
    <source>
        <dbReference type="EMBL" id="KAK7503384.1"/>
    </source>
</evidence>
<organism evidence="2 3">
    <name type="scientific">Batillaria attramentaria</name>
    <dbReference type="NCBI Taxonomy" id="370345"/>
    <lineage>
        <taxon>Eukaryota</taxon>
        <taxon>Metazoa</taxon>
        <taxon>Spiralia</taxon>
        <taxon>Lophotrochozoa</taxon>
        <taxon>Mollusca</taxon>
        <taxon>Gastropoda</taxon>
        <taxon>Caenogastropoda</taxon>
        <taxon>Sorbeoconcha</taxon>
        <taxon>Cerithioidea</taxon>
        <taxon>Batillariidae</taxon>
        <taxon>Batillaria</taxon>
    </lineage>
</organism>
<keyword evidence="1" id="KW-0812">Transmembrane</keyword>
<comment type="caution">
    <text evidence="2">The sequence shown here is derived from an EMBL/GenBank/DDBJ whole genome shotgun (WGS) entry which is preliminary data.</text>
</comment>
<evidence type="ECO:0000313" key="3">
    <source>
        <dbReference type="Proteomes" id="UP001519460"/>
    </source>
</evidence>